<reference evidence="1" key="2">
    <citation type="journal article" date="2022" name="Res Sq">
        <title>Comparative Genomics Reveals Insights into the Divergent Evolution of Astigmatic Mites and Household Pest Adaptations.</title>
        <authorList>
            <person name="Xiong Q."/>
            <person name="Wan A.T.-Y."/>
            <person name="Liu X.-Y."/>
            <person name="Fung C.S.-H."/>
            <person name="Xiao X."/>
            <person name="Malainual N."/>
            <person name="Hou J."/>
            <person name="Wang L."/>
            <person name="Wang M."/>
            <person name="Yang K."/>
            <person name="Cui Y."/>
            <person name="Leung E."/>
            <person name="Nong W."/>
            <person name="Shin S.-K."/>
            <person name="Au S."/>
            <person name="Jeong K.Y."/>
            <person name="Chew F.T."/>
            <person name="Hui J."/>
            <person name="Leung T.F."/>
            <person name="Tungtrongchitr A."/>
            <person name="Zhong N."/>
            <person name="Liu Z."/>
            <person name="Tsui S."/>
        </authorList>
    </citation>
    <scope>NUCLEOTIDE SEQUENCE</scope>
    <source>
        <strain evidence="1">Derf</strain>
        <tissue evidence="1">Whole organism</tissue>
    </source>
</reference>
<accession>A0A922L202</accession>
<keyword evidence="2" id="KW-1185">Reference proteome</keyword>
<dbReference type="Proteomes" id="UP000790347">
    <property type="component" value="Unassembled WGS sequence"/>
</dbReference>
<dbReference type="EMBL" id="ASGP02000004">
    <property type="protein sequence ID" value="KAH9511447.1"/>
    <property type="molecule type" value="Genomic_DNA"/>
</dbReference>
<organism evidence="1 2">
    <name type="scientific">Dermatophagoides farinae</name>
    <name type="common">American house dust mite</name>
    <dbReference type="NCBI Taxonomy" id="6954"/>
    <lineage>
        <taxon>Eukaryota</taxon>
        <taxon>Metazoa</taxon>
        <taxon>Ecdysozoa</taxon>
        <taxon>Arthropoda</taxon>
        <taxon>Chelicerata</taxon>
        <taxon>Arachnida</taxon>
        <taxon>Acari</taxon>
        <taxon>Acariformes</taxon>
        <taxon>Sarcoptiformes</taxon>
        <taxon>Astigmata</taxon>
        <taxon>Psoroptidia</taxon>
        <taxon>Analgoidea</taxon>
        <taxon>Pyroglyphidae</taxon>
        <taxon>Dermatophagoidinae</taxon>
        <taxon>Dermatophagoides</taxon>
    </lineage>
</organism>
<reference evidence="1" key="1">
    <citation type="submission" date="2013-05" db="EMBL/GenBank/DDBJ databases">
        <authorList>
            <person name="Yim A.K.Y."/>
            <person name="Chan T.F."/>
            <person name="Ji K.M."/>
            <person name="Liu X.Y."/>
            <person name="Zhou J.W."/>
            <person name="Li R.Q."/>
            <person name="Yang K.Y."/>
            <person name="Li J."/>
            <person name="Li M."/>
            <person name="Law P.T.W."/>
            <person name="Wu Y.L."/>
            <person name="Cai Z.L."/>
            <person name="Qin H."/>
            <person name="Bao Y."/>
            <person name="Leung R.K.K."/>
            <person name="Ng P.K.S."/>
            <person name="Zou J."/>
            <person name="Zhong X.J."/>
            <person name="Ran P.X."/>
            <person name="Zhong N.S."/>
            <person name="Liu Z.G."/>
            <person name="Tsui S.K.W."/>
        </authorList>
    </citation>
    <scope>NUCLEOTIDE SEQUENCE</scope>
    <source>
        <strain evidence="1">Derf</strain>
        <tissue evidence="1">Whole organism</tissue>
    </source>
</reference>
<evidence type="ECO:0000313" key="2">
    <source>
        <dbReference type="Proteomes" id="UP000790347"/>
    </source>
</evidence>
<proteinExistence type="predicted"/>
<protein>
    <submittedName>
        <fullName evidence="1">Uncharacterized protein</fullName>
    </submittedName>
</protein>
<evidence type="ECO:0000313" key="1">
    <source>
        <dbReference type="EMBL" id="KAH9511447.1"/>
    </source>
</evidence>
<comment type="caution">
    <text evidence="1">The sequence shown here is derived from an EMBL/GenBank/DDBJ whole genome shotgun (WGS) entry which is preliminary data.</text>
</comment>
<dbReference type="AlphaFoldDB" id="A0A922L202"/>
<name>A0A922L202_DERFA</name>
<sequence>MIYIVFVCIFAFIISHHYPS</sequence>
<gene>
    <name evidence="1" type="ORF">DERF_009909</name>
</gene>